<dbReference type="Proteomes" id="UP001203036">
    <property type="component" value="Unassembled WGS sequence"/>
</dbReference>
<evidence type="ECO:0000313" key="1">
    <source>
        <dbReference type="EMBL" id="MCM2562776.1"/>
    </source>
</evidence>
<reference evidence="1" key="1">
    <citation type="submission" date="2022-06" db="EMBL/GenBank/DDBJ databases">
        <title>Lutimaribacter sp. EGI FJ00013, a novel bacterium isolated from a salt lake sediment enrichment.</title>
        <authorList>
            <person name="Gao L."/>
            <person name="Fang B.-Z."/>
            <person name="Li W.-J."/>
        </authorList>
    </citation>
    <scope>NUCLEOTIDE SEQUENCE</scope>
    <source>
        <strain evidence="1">EGI FJ00013</strain>
    </source>
</reference>
<dbReference type="EMBL" id="JAMQGO010000007">
    <property type="protein sequence ID" value="MCM2562776.1"/>
    <property type="molecule type" value="Genomic_DNA"/>
</dbReference>
<protein>
    <submittedName>
        <fullName evidence="1">Uncharacterized protein</fullName>
    </submittedName>
</protein>
<sequence>MTKCDMGLPLQMAELRRRPGTVIRDVAHRGQRFLIYNNRREMAALVTVRDLEALERAGGQSTERQVQKMLERLGRHDALRQVMQVVERLDGEGRLRP</sequence>
<accession>A0ACC5ZYE2</accession>
<keyword evidence="2" id="KW-1185">Reference proteome</keyword>
<proteinExistence type="predicted"/>
<name>A0ACC5ZYE2_9RHOB</name>
<gene>
    <name evidence="1" type="ORF">M8744_11540</name>
</gene>
<evidence type="ECO:0000313" key="2">
    <source>
        <dbReference type="Proteomes" id="UP001203036"/>
    </source>
</evidence>
<organism evidence="1 2">
    <name type="scientific">Lutimaribacter degradans</name>
    <dbReference type="NCBI Taxonomy" id="2945989"/>
    <lineage>
        <taxon>Bacteria</taxon>
        <taxon>Pseudomonadati</taxon>
        <taxon>Pseudomonadota</taxon>
        <taxon>Alphaproteobacteria</taxon>
        <taxon>Rhodobacterales</taxon>
        <taxon>Roseobacteraceae</taxon>
        <taxon>Lutimaribacter</taxon>
    </lineage>
</organism>
<comment type="caution">
    <text evidence="1">The sequence shown here is derived from an EMBL/GenBank/DDBJ whole genome shotgun (WGS) entry which is preliminary data.</text>
</comment>